<dbReference type="EMBL" id="AP015117">
    <property type="protein sequence ID" value="BAU03187.1"/>
    <property type="molecule type" value="Genomic_DNA"/>
</dbReference>
<organism evidence="1">
    <name type="scientific">Vigna angularis var. angularis</name>
    <dbReference type="NCBI Taxonomy" id="157739"/>
    <lineage>
        <taxon>Eukaryota</taxon>
        <taxon>Viridiplantae</taxon>
        <taxon>Streptophyta</taxon>
        <taxon>Embryophyta</taxon>
        <taxon>Tracheophyta</taxon>
        <taxon>Spermatophyta</taxon>
        <taxon>Magnoliopsida</taxon>
        <taxon>eudicotyledons</taxon>
        <taxon>Gunneridae</taxon>
        <taxon>Pentapetalae</taxon>
        <taxon>rosids</taxon>
        <taxon>fabids</taxon>
        <taxon>Fabales</taxon>
        <taxon>Fabaceae</taxon>
        <taxon>Papilionoideae</taxon>
        <taxon>50 kb inversion clade</taxon>
        <taxon>NPAAA clade</taxon>
        <taxon>indigoferoid/millettioid clade</taxon>
        <taxon>Phaseoleae</taxon>
        <taxon>Vigna</taxon>
    </lineage>
</organism>
<gene>
    <name evidence="1" type="primary">Vigan.UMG034600</name>
    <name evidence="1" type="ORF">VIGAN_UM034600</name>
</gene>
<sequence>MESGYPCYTVTSCYSYLCGQHFISSSDDFSTRSMKDFPLESFPGRGGGFSSIAHILFLAKPCCSSDPQFPNCETNSAQDM</sequence>
<proteinExistence type="predicted"/>
<reference evidence="1" key="1">
    <citation type="journal article" date="2015" name="Sci. Rep.">
        <title>The power of single molecule real-time sequencing technology in the de novo assembly of a eukaryotic genome.</title>
        <authorList>
            <person name="Sakai H."/>
            <person name="Naito K."/>
            <person name="Ogiso-Tanaka E."/>
            <person name="Takahashi Y."/>
            <person name="Iseki K."/>
            <person name="Muto C."/>
            <person name="Satou K."/>
            <person name="Teruya K."/>
            <person name="Shiroma A."/>
            <person name="Shimoji M."/>
            <person name="Hirano T."/>
            <person name="Itoh T."/>
            <person name="Kaga A."/>
            <person name="Tomooka N."/>
        </authorList>
    </citation>
    <scope>NUCLEOTIDE SEQUENCE</scope>
</reference>
<accession>A0A0S3TE07</accession>
<dbReference type="AlphaFoldDB" id="A0A0S3TE07"/>
<evidence type="ECO:0000313" key="1">
    <source>
        <dbReference type="EMBL" id="BAU03187.1"/>
    </source>
</evidence>
<protein>
    <submittedName>
        <fullName evidence="1">Uncharacterized protein</fullName>
    </submittedName>
</protein>
<name>A0A0S3TE07_PHAAN</name>